<evidence type="ECO:0000256" key="1">
    <source>
        <dbReference type="SAM" id="MobiDB-lite"/>
    </source>
</evidence>
<protein>
    <submittedName>
        <fullName evidence="2">Uncharacterized protein</fullName>
    </submittedName>
</protein>
<reference evidence="2 3" key="1">
    <citation type="submission" date="2009-01" db="EMBL/GenBank/DDBJ databases">
        <authorList>
            <person name="Fulton L."/>
            <person name="Clifton S."/>
            <person name="Fulton B."/>
            <person name="Xu J."/>
            <person name="Minx P."/>
            <person name="Pepin K.H."/>
            <person name="Johnson M."/>
            <person name="Bhonagiri V."/>
            <person name="Nash W.E."/>
            <person name="Mardis E.R."/>
            <person name="Wilson R.K."/>
        </authorList>
    </citation>
    <scope>NUCLEOTIDE SEQUENCE [LARGE SCALE GENOMIC DNA]</scope>
    <source>
        <strain evidence="2 3">DSM 15981</strain>
    </source>
</reference>
<dbReference type="EMBL" id="ACCJ01000068">
    <property type="protein sequence ID" value="EEG56425.1"/>
    <property type="molecule type" value="Genomic_DNA"/>
</dbReference>
<feature type="compositionally biased region" description="Low complexity" evidence="1">
    <location>
        <begin position="15"/>
        <end position="28"/>
    </location>
</feature>
<gene>
    <name evidence="2" type="ORF">CLOSTASPAR_01486</name>
</gene>
<feature type="region of interest" description="Disordered" evidence="1">
    <location>
        <begin position="1"/>
        <end position="28"/>
    </location>
</feature>
<comment type="caution">
    <text evidence="2">The sequence shown here is derived from an EMBL/GenBank/DDBJ whole genome shotgun (WGS) entry which is preliminary data.</text>
</comment>
<dbReference type="AlphaFoldDB" id="C0CWW5"/>
<accession>C0CWW5</accession>
<dbReference type="Proteomes" id="UP000004756">
    <property type="component" value="Unassembled WGS sequence"/>
</dbReference>
<proteinExistence type="predicted"/>
<sequence>MAYVSRGLRRPRGLKSTAPTRSSSLSRSRSAKASWIEIEVGGRRTAGEQRRGLRRPRGLKSEWPYITGAIRGRGLRRPRGLKYCFRTNQGSNTTSRSAKASWIEIATVYENYNAVGSRSAKASWIEIQPAQHTMRIPASRSAKASWIEIYSIRLPSD</sequence>
<reference evidence="2 3" key="2">
    <citation type="submission" date="2009-02" db="EMBL/GenBank/DDBJ databases">
        <title>Draft genome sequence of Clostridium asparagiforme (DSM 15981).</title>
        <authorList>
            <person name="Sudarsanam P."/>
            <person name="Ley R."/>
            <person name="Guruge J."/>
            <person name="Turnbaugh P.J."/>
            <person name="Mahowald M."/>
            <person name="Liep D."/>
            <person name="Gordon J."/>
        </authorList>
    </citation>
    <scope>NUCLEOTIDE SEQUENCE [LARGE SCALE GENOMIC DNA]</scope>
    <source>
        <strain evidence="2 3">DSM 15981</strain>
    </source>
</reference>
<evidence type="ECO:0000313" key="2">
    <source>
        <dbReference type="EMBL" id="EEG56425.1"/>
    </source>
</evidence>
<dbReference type="HOGENOM" id="CLU_1674816_0_0_9"/>
<organism evidence="2 3">
    <name type="scientific">[Clostridium] asparagiforme DSM 15981</name>
    <dbReference type="NCBI Taxonomy" id="518636"/>
    <lineage>
        <taxon>Bacteria</taxon>
        <taxon>Bacillati</taxon>
        <taxon>Bacillota</taxon>
        <taxon>Clostridia</taxon>
        <taxon>Lachnospirales</taxon>
        <taxon>Lachnospiraceae</taxon>
        <taxon>Enterocloster</taxon>
    </lineage>
</organism>
<keyword evidence="3" id="KW-1185">Reference proteome</keyword>
<evidence type="ECO:0000313" key="3">
    <source>
        <dbReference type="Proteomes" id="UP000004756"/>
    </source>
</evidence>
<name>C0CWW5_9FIRM</name>